<dbReference type="SUPFAM" id="SSF49452">
    <property type="entry name" value="Starch-binding domain-like"/>
    <property type="match status" value="1"/>
</dbReference>
<evidence type="ECO:0000313" key="2">
    <source>
        <dbReference type="Proteomes" id="UP001354989"/>
    </source>
</evidence>
<sequence length="150" mass="15980">MSQHLHLILFFSFLIFSSCKQPEQTTSGTVKGQITWASGNMMPSIGTATQQPTGVERTIHFAVPVKDANIKRNAEGLIDKAGIEIVESAKSNADGQFEIALPAGKYSVLTEEDGGLFANSMNGQGELNPVTVTSGGVATMNIVVNYKAVY</sequence>
<name>A0ABN6LAG5_9BACT</name>
<evidence type="ECO:0000313" key="1">
    <source>
        <dbReference type="EMBL" id="BDC99843.1"/>
    </source>
</evidence>
<dbReference type="RefSeq" id="WP_338397037.1">
    <property type="nucleotide sequence ID" value="NZ_AP025292.1"/>
</dbReference>
<dbReference type="Proteomes" id="UP001354989">
    <property type="component" value="Chromosome"/>
</dbReference>
<dbReference type="EMBL" id="AP025292">
    <property type="protein sequence ID" value="BDC99843.1"/>
    <property type="molecule type" value="Genomic_DNA"/>
</dbReference>
<reference evidence="1 2" key="1">
    <citation type="submission" date="2021-12" db="EMBL/GenBank/DDBJ databases">
        <title>Genome sequencing of bacteria with rrn-lacking chromosome and rrn-plasmid.</title>
        <authorList>
            <person name="Anda M."/>
            <person name="Iwasaki W."/>
        </authorList>
    </citation>
    <scope>NUCLEOTIDE SEQUENCE [LARGE SCALE GENOMIC DNA]</scope>
    <source>
        <strain evidence="1 2">NBRC 101262</strain>
    </source>
</reference>
<accession>A0ABN6LAG5</accession>
<gene>
    <name evidence="1" type="ORF">PEPS_21240</name>
</gene>
<evidence type="ECO:0008006" key="3">
    <source>
        <dbReference type="Google" id="ProtNLM"/>
    </source>
</evidence>
<keyword evidence="2" id="KW-1185">Reference proteome</keyword>
<dbReference type="InterPro" id="IPR013784">
    <property type="entry name" value="Carb-bd-like_fold"/>
</dbReference>
<proteinExistence type="predicted"/>
<protein>
    <recommendedName>
        <fullName evidence="3">Carboxypeptidase regulatory-like domain-containing protein</fullName>
    </recommendedName>
</protein>
<organism evidence="1 2">
    <name type="scientific">Persicobacter psychrovividus</name>
    <dbReference type="NCBI Taxonomy" id="387638"/>
    <lineage>
        <taxon>Bacteria</taxon>
        <taxon>Pseudomonadati</taxon>
        <taxon>Bacteroidota</taxon>
        <taxon>Cytophagia</taxon>
        <taxon>Cytophagales</taxon>
        <taxon>Persicobacteraceae</taxon>
        <taxon>Persicobacter</taxon>
    </lineage>
</organism>